<accession>M0M7T6</accession>
<keyword evidence="3" id="KW-1185">Reference proteome</keyword>
<gene>
    <name evidence="2" type="ORF">C446_04665</name>
</gene>
<sequence>MDPVSVPAVPPAVELAIYGYFVLVAAIGCYLQSRLWLSARRTGTSDPVATNHSDT</sequence>
<protein>
    <submittedName>
        <fullName evidence="2">Uncharacterized protein</fullName>
    </submittedName>
</protein>
<dbReference type="EMBL" id="AOMA01000062">
    <property type="protein sequence ID" value="EMA41872.1"/>
    <property type="molecule type" value="Genomic_DNA"/>
</dbReference>
<dbReference type="STRING" id="1227454.C446_04665"/>
<dbReference type="eggNOG" id="arCOG11488">
    <property type="taxonomic scope" value="Archaea"/>
</dbReference>
<dbReference type="AlphaFoldDB" id="M0M7T6"/>
<feature type="transmembrane region" description="Helical" evidence="1">
    <location>
        <begin position="12"/>
        <end position="31"/>
    </location>
</feature>
<evidence type="ECO:0000256" key="1">
    <source>
        <dbReference type="SAM" id="Phobius"/>
    </source>
</evidence>
<comment type="caution">
    <text evidence="2">The sequence shown here is derived from an EMBL/GenBank/DDBJ whole genome shotgun (WGS) entry which is preliminary data.</text>
</comment>
<dbReference type="RefSeq" id="WP_006671890.1">
    <property type="nucleotide sequence ID" value="NZ_AOMA01000062.1"/>
</dbReference>
<dbReference type="Proteomes" id="UP000011607">
    <property type="component" value="Unassembled WGS sequence"/>
</dbReference>
<evidence type="ECO:0000313" key="3">
    <source>
        <dbReference type="Proteomes" id="UP000011607"/>
    </source>
</evidence>
<keyword evidence="1" id="KW-1133">Transmembrane helix</keyword>
<keyword evidence="1" id="KW-0812">Transmembrane</keyword>
<organism evidence="2 3">
    <name type="scientific">Halobiforma nitratireducens JCM 10879</name>
    <dbReference type="NCBI Taxonomy" id="1227454"/>
    <lineage>
        <taxon>Archaea</taxon>
        <taxon>Methanobacteriati</taxon>
        <taxon>Methanobacteriota</taxon>
        <taxon>Stenosarchaea group</taxon>
        <taxon>Halobacteria</taxon>
        <taxon>Halobacteriales</taxon>
        <taxon>Natrialbaceae</taxon>
        <taxon>Halobiforma</taxon>
    </lineage>
</organism>
<keyword evidence="1" id="KW-0472">Membrane</keyword>
<reference evidence="2 3" key="1">
    <citation type="journal article" date="2014" name="PLoS Genet.">
        <title>Phylogenetically driven sequencing of extremely halophilic archaea reveals strategies for static and dynamic osmo-response.</title>
        <authorList>
            <person name="Becker E.A."/>
            <person name="Seitzer P.M."/>
            <person name="Tritt A."/>
            <person name="Larsen D."/>
            <person name="Krusor M."/>
            <person name="Yao A.I."/>
            <person name="Wu D."/>
            <person name="Madern D."/>
            <person name="Eisen J.A."/>
            <person name="Darling A.E."/>
            <person name="Facciotti M.T."/>
        </authorList>
    </citation>
    <scope>NUCLEOTIDE SEQUENCE [LARGE SCALE GENOMIC DNA]</scope>
    <source>
        <strain evidence="2 3">JCM 10879</strain>
    </source>
</reference>
<name>M0M7T6_9EURY</name>
<evidence type="ECO:0000313" key="2">
    <source>
        <dbReference type="EMBL" id="EMA41872.1"/>
    </source>
</evidence>
<proteinExistence type="predicted"/>
<dbReference type="OrthoDB" id="192325at2157"/>